<accession>A0A2X2GYG5</accession>
<dbReference type="Pfam" id="PF03729">
    <property type="entry name" value="DUF308"/>
    <property type="match status" value="1"/>
</dbReference>
<dbReference type="InterPro" id="IPR005325">
    <property type="entry name" value="DUF308_memb"/>
</dbReference>
<feature type="transmembrane region" description="Helical" evidence="1">
    <location>
        <begin position="103"/>
        <end position="124"/>
    </location>
</feature>
<keyword evidence="1" id="KW-0812">Transmembrane</keyword>
<evidence type="ECO:0000256" key="1">
    <source>
        <dbReference type="SAM" id="Phobius"/>
    </source>
</evidence>
<feature type="transmembrane region" description="Helical" evidence="1">
    <location>
        <begin position="161"/>
        <end position="183"/>
    </location>
</feature>
<dbReference type="AlphaFoldDB" id="A0A2X2GYG5"/>
<dbReference type="GO" id="GO:0005886">
    <property type="term" value="C:plasma membrane"/>
    <property type="evidence" value="ECO:0007669"/>
    <property type="project" value="TreeGrafter"/>
</dbReference>
<dbReference type="RefSeq" id="WP_112363207.1">
    <property type="nucleotide sequence ID" value="NZ_CAMIRF010000004.1"/>
</dbReference>
<dbReference type="GeneID" id="74952243"/>
<dbReference type="PANTHER" id="PTHR34989">
    <property type="entry name" value="PROTEIN HDED"/>
    <property type="match status" value="1"/>
</dbReference>
<dbReference type="NCBIfam" id="NF007577">
    <property type="entry name" value="PRK10209.1"/>
    <property type="match status" value="1"/>
</dbReference>
<gene>
    <name evidence="2" type="primary">hdeD</name>
    <name evidence="2" type="ORF">NCTC11544_03430</name>
</gene>
<dbReference type="EMBL" id="UGYN01000002">
    <property type="protein sequence ID" value="SUI73932.1"/>
    <property type="molecule type" value="Genomic_DNA"/>
</dbReference>
<dbReference type="InterPro" id="IPR052712">
    <property type="entry name" value="Acid_resist_chaperone_HdeD"/>
</dbReference>
<reference evidence="2 3" key="1">
    <citation type="submission" date="2018-06" db="EMBL/GenBank/DDBJ databases">
        <authorList>
            <consortium name="Pathogen Informatics"/>
            <person name="Doyle S."/>
        </authorList>
    </citation>
    <scope>NUCLEOTIDE SEQUENCE [LARGE SCALE GENOMIC DNA]</scope>
    <source>
        <strain evidence="2 3">NCTC11544</strain>
    </source>
</reference>
<organism evidence="2 3">
    <name type="scientific">Serratia quinivorans</name>
    <dbReference type="NCBI Taxonomy" id="137545"/>
    <lineage>
        <taxon>Bacteria</taxon>
        <taxon>Pseudomonadati</taxon>
        <taxon>Pseudomonadota</taxon>
        <taxon>Gammaproteobacteria</taxon>
        <taxon>Enterobacterales</taxon>
        <taxon>Yersiniaceae</taxon>
        <taxon>Serratia</taxon>
    </lineage>
</organism>
<feature type="transmembrane region" description="Helical" evidence="1">
    <location>
        <begin position="49"/>
        <end position="70"/>
    </location>
</feature>
<sequence>MLNMNHLHSLNIDEQSLKKQRTPLLIISLLLLLGGLFCLFSPFASGAAISMVVGIFLLLSGFGLIFAMVANRLQNTWPMIGGILLGVAYLIIGYVFITNPAVGIFAMAIYLAALFALGGIARLIAGYKLREVKGSWLQLVIGVLDLAIAWLLLSADPVTSVVLVTTIVGIEMLFSSFSLFQVARLLKRA</sequence>
<evidence type="ECO:0000313" key="3">
    <source>
        <dbReference type="Proteomes" id="UP000255529"/>
    </source>
</evidence>
<proteinExistence type="predicted"/>
<dbReference type="PANTHER" id="PTHR34989:SF1">
    <property type="entry name" value="PROTEIN HDED"/>
    <property type="match status" value="1"/>
</dbReference>
<evidence type="ECO:0000313" key="2">
    <source>
        <dbReference type="EMBL" id="SUI73932.1"/>
    </source>
</evidence>
<protein>
    <submittedName>
        <fullName evidence="2">Acid-resistance membrane protein</fullName>
    </submittedName>
</protein>
<keyword evidence="1" id="KW-0472">Membrane</keyword>
<feature type="transmembrane region" description="Helical" evidence="1">
    <location>
        <begin position="136"/>
        <end position="155"/>
    </location>
</feature>
<keyword evidence="1" id="KW-1133">Transmembrane helix</keyword>
<feature type="transmembrane region" description="Helical" evidence="1">
    <location>
        <begin position="24"/>
        <end position="43"/>
    </location>
</feature>
<feature type="transmembrane region" description="Helical" evidence="1">
    <location>
        <begin position="77"/>
        <end position="97"/>
    </location>
</feature>
<dbReference type="Proteomes" id="UP000255529">
    <property type="component" value="Unassembled WGS sequence"/>
</dbReference>
<name>A0A2X2GYG5_9GAMM</name>